<evidence type="ECO:0000313" key="3">
    <source>
        <dbReference type="Proteomes" id="UP001156690"/>
    </source>
</evidence>
<keyword evidence="3" id="KW-1185">Reference proteome</keyword>
<dbReference type="Gene3D" id="3.30.1330.40">
    <property type="entry name" value="RutC-like"/>
    <property type="match status" value="1"/>
</dbReference>
<dbReference type="GO" id="GO:0019239">
    <property type="term" value="F:deaminase activity"/>
    <property type="evidence" value="ECO:0007669"/>
    <property type="project" value="TreeGrafter"/>
</dbReference>
<comment type="caution">
    <text evidence="2">The sequence shown here is derived from an EMBL/GenBank/DDBJ whole genome shotgun (WGS) entry which is preliminary data.</text>
</comment>
<dbReference type="RefSeq" id="WP_126606519.1">
    <property type="nucleotide sequence ID" value="NZ_AP025145.1"/>
</dbReference>
<name>A0AAV5P1A7_9VIBR</name>
<dbReference type="InterPro" id="IPR035959">
    <property type="entry name" value="RutC-like_sf"/>
</dbReference>
<comment type="similarity">
    <text evidence="1">Belongs to the RutC family.</text>
</comment>
<dbReference type="CDD" id="cd00448">
    <property type="entry name" value="YjgF_YER057c_UK114_family"/>
    <property type="match status" value="1"/>
</dbReference>
<sequence length="132" mass="14598">MNTQPKKQPIKTELFASKAPLEWAVVGNGTLYTAQIPIDETGAVVEGGIEAQTRQTFANLSHTLECAGESMDSVFQVLIYVTDREYLQTVNRVYAEYFNAPFPNRAAMVVAGLAREEMLVEFVVYASATQTQ</sequence>
<dbReference type="GO" id="GO:0005829">
    <property type="term" value="C:cytosol"/>
    <property type="evidence" value="ECO:0007669"/>
    <property type="project" value="TreeGrafter"/>
</dbReference>
<dbReference type="EMBL" id="BSNX01000075">
    <property type="protein sequence ID" value="GLQ76434.1"/>
    <property type="molecule type" value="Genomic_DNA"/>
</dbReference>
<protein>
    <submittedName>
        <fullName evidence="2">Enamine deaminase RidA</fullName>
    </submittedName>
</protein>
<dbReference type="SUPFAM" id="SSF55298">
    <property type="entry name" value="YjgF-like"/>
    <property type="match status" value="1"/>
</dbReference>
<dbReference type="AlphaFoldDB" id="A0AAV5P1A7"/>
<dbReference type="PANTHER" id="PTHR11803">
    <property type="entry name" value="2-IMINOBUTANOATE/2-IMINOPROPANOATE DEAMINASE RIDA"/>
    <property type="match status" value="1"/>
</dbReference>
<proteinExistence type="inferred from homology"/>
<gene>
    <name evidence="2" type="ORF">GCM10007932_57970</name>
</gene>
<dbReference type="InterPro" id="IPR006175">
    <property type="entry name" value="YjgF/YER057c/UK114"/>
</dbReference>
<dbReference type="Pfam" id="PF01042">
    <property type="entry name" value="Ribonuc_L-PSP"/>
    <property type="match status" value="1"/>
</dbReference>
<accession>A0AAV5P1A7</accession>
<organism evidence="2 3">
    <name type="scientific">Vibrio penaeicida</name>
    <dbReference type="NCBI Taxonomy" id="104609"/>
    <lineage>
        <taxon>Bacteria</taxon>
        <taxon>Pseudomonadati</taxon>
        <taxon>Pseudomonadota</taxon>
        <taxon>Gammaproteobacteria</taxon>
        <taxon>Vibrionales</taxon>
        <taxon>Vibrionaceae</taxon>
        <taxon>Vibrio</taxon>
    </lineage>
</organism>
<evidence type="ECO:0000313" key="2">
    <source>
        <dbReference type="EMBL" id="GLQ76434.1"/>
    </source>
</evidence>
<dbReference type="Proteomes" id="UP001156690">
    <property type="component" value="Unassembled WGS sequence"/>
</dbReference>
<dbReference type="PANTHER" id="PTHR11803:SF58">
    <property type="entry name" value="PROTEIN HMF1-RELATED"/>
    <property type="match status" value="1"/>
</dbReference>
<reference evidence="3" key="1">
    <citation type="journal article" date="2019" name="Int. J. Syst. Evol. Microbiol.">
        <title>The Global Catalogue of Microorganisms (GCM) 10K type strain sequencing project: providing services to taxonomists for standard genome sequencing and annotation.</title>
        <authorList>
            <consortium name="The Broad Institute Genomics Platform"/>
            <consortium name="The Broad Institute Genome Sequencing Center for Infectious Disease"/>
            <person name="Wu L."/>
            <person name="Ma J."/>
        </authorList>
    </citation>
    <scope>NUCLEOTIDE SEQUENCE [LARGE SCALE GENOMIC DNA]</scope>
    <source>
        <strain evidence="3">NBRC 15640</strain>
    </source>
</reference>
<evidence type="ECO:0000256" key="1">
    <source>
        <dbReference type="ARBA" id="ARBA00010552"/>
    </source>
</evidence>